<dbReference type="PROSITE" id="PS50075">
    <property type="entry name" value="CARRIER"/>
    <property type="match status" value="1"/>
</dbReference>
<accession>A0A1D8FWV0</accession>
<evidence type="ECO:0000313" key="2">
    <source>
        <dbReference type="EMBL" id="AOT57683.1"/>
    </source>
</evidence>
<organism evidence="2 3">
    <name type="scientific">Streptomyces rubrolavendulae</name>
    <dbReference type="NCBI Taxonomy" id="285473"/>
    <lineage>
        <taxon>Bacteria</taxon>
        <taxon>Bacillati</taxon>
        <taxon>Actinomycetota</taxon>
        <taxon>Actinomycetes</taxon>
        <taxon>Kitasatosporales</taxon>
        <taxon>Streptomycetaceae</taxon>
        <taxon>Streptomyces</taxon>
    </lineage>
</organism>
<dbReference type="OrthoDB" id="3395224at2"/>
<reference evidence="2 3" key="1">
    <citation type="submission" date="2016-09" db="EMBL/GenBank/DDBJ databases">
        <title>Streptomyces rubrolavendulae MJM4426 Genome sequencing and assembly.</title>
        <authorList>
            <person name="Kim J.-G."/>
        </authorList>
    </citation>
    <scope>NUCLEOTIDE SEQUENCE [LARGE SCALE GENOMIC DNA]</scope>
    <source>
        <strain evidence="2 3">MJM4426</strain>
    </source>
</reference>
<dbReference type="PATRIC" id="fig|285473.5.peg.515"/>
<dbReference type="InterPro" id="IPR036736">
    <property type="entry name" value="ACP-like_sf"/>
</dbReference>
<evidence type="ECO:0000259" key="1">
    <source>
        <dbReference type="PROSITE" id="PS50075"/>
    </source>
</evidence>
<dbReference type="RefSeq" id="WP_031128077.1">
    <property type="nucleotide sequence ID" value="NZ_CP017316.1"/>
</dbReference>
<keyword evidence="3" id="KW-1185">Reference proteome</keyword>
<sequence>MTDGATAHRDIAAEVIASLAAMVGRDASELSEETRLFDDLYFDSTSVLELLMRLEEDLGVEFDPETLQPADFEKVGSLVAYVRREAGA</sequence>
<dbReference type="GeneID" id="91401920"/>
<protein>
    <submittedName>
        <fullName evidence="2">Meromycolate extension acyl carrier protein</fullName>
    </submittedName>
</protein>
<dbReference type="EMBL" id="CP017316">
    <property type="protein sequence ID" value="AOT57683.1"/>
    <property type="molecule type" value="Genomic_DNA"/>
</dbReference>
<dbReference type="AlphaFoldDB" id="A0A1D8FWV0"/>
<dbReference type="Gene3D" id="1.10.1200.10">
    <property type="entry name" value="ACP-like"/>
    <property type="match status" value="1"/>
</dbReference>
<gene>
    <name evidence="2" type="primary">acpM</name>
    <name evidence="2" type="ORF">A4G23_00473</name>
</gene>
<proteinExistence type="predicted"/>
<dbReference type="STRING" id="285473.A4G23_00473"/>
<dbReference type="KEGG" id="srn:A4G23_00473"/>
<feature type="domain" description="Carrier" evidence="1">
    <location>
        <begin position="6"/>
        <end position="86"/>
    </location>
</feature>
<dbReference type="Proteomes" id="UP000095349">
    <property type="component" value="Chromosome"/>
</dbReference>
<evidence type="ECO:0000313" key="3">
    <source>
        <dbReference type="Proteomes" id="UP000095349"/>
    </source>
</evidence>
<name>A0A1D8FWV0_9ACTN</name>
<dbReference type="Pfam" id="PF00550">
    <property type="entry name" value="PP-binding"/>
    <property type="match status" value="1"/>
</dbReference>
<dbReference type="InterPro" id="IPR009081">
    <property type="entry name" value="PP-bd_ACP"/>
</dbReference>
<dbReference type="SUPFAM" id="SSF47336">
    <property type="entry name" value="ACP-like"/>
    <property type="match status" value="1"/>
</dbReference>